<dbReference type="EMBL" id="LXQA010473818">
    <property type="protein sequence ID" value="MCI54072.1"/>
    <property type="molecule type" value="Genomic_DNA"/>
</dbReference>
<dbReference type="PANTHER" id="PTHR46890:SF48">
    <property type="entry name" value="RNA-DIRECTED DNA POLYMERASE"/>
    <property type="match status" value="1"/>
</dbReference>
<dbReference type="InterPro" id="IPR052343">
    <property type="entry name" value="Retrotransposon-Effector_Assoc"/>
</dbReference>
<evidence type="ECO:0000313" key="2">
    <source>
        <dbReference type="Proteomes" id="UP000265520"/>
    </source>
</evidence>
<organism evidence="1 2">
    <name type="scientific">Trifolium medium</name>
    <dbReference type="NCBI Taxonomy" id="97028"/>
    <lineage>
        <taxon>Eukaryota</taxon>
        <taxon>Viridiplantae</taxon>
        <taxon>Streptophyta</taxon>
        <taxon>Embryophyta</taxon>
        <taxon>Tracheophyta</taxon>
        <taxon>Spermatophyta</taxon>
        <taxon>Magnoliopsida</taxon>
        <taxon>eudicotyledons</taxon>
        <taxon>Gunneridae</taxon>
        <taxon>Pentapetalae</taxon>
        <taxon>rosids</taxon>
        <taxon>fabids</taxon>
        <taxon>Fabales</taxon>
        <taxon>Fabaceae</taxon>
        <taxon>Papilionoideae</taxon>
        <taxon>50 kb inversion clade</taxon>
        <taxon>NPAAA clade</taxon>
        <taxon>Hologalegina</taxon>
        <taxon>IRL clade</taxon>
        <taxon>Trifolieae</taxon>
        <taxon>Trifolium</taxon>
    </lineage>
</organism>
<keyword evidence="1" id="KW-0808">Transferase</keyword>
<keyword evidence="1" id="KW-0695">RNA-directed DNA polymerase</keyword>
<protein>
    <submittedName>
        <fullName evidence="1">RNA-directed DNA polymerase (Reverse transcriptase)</fullName>
    </submittedName>
</protein>
<sequence length="77" mass="8696">MLERLGFADKWIQWMMLCVSSVNYSVLVNHEKVGPIFTGRGLRQGDPLSPYLFILVTECLSALIKNYVARGDIHGVK</sequence>
<keyword evidence="1" id="KW-0548">Nucleotidyltransferase</keyword>
<feature type="non-terminal residue" evidence="1">
    <location>
        <position position="77"/>
    </location>
</feature>
<name>A0A392SZX6_9FABA</name>
<comment type="caution">
    <text evidence="1">The sequence shown here is derived from an EMBL/GenBank/DDBJ whole genome shotgun (WGS) entry which is preliminary data.</text>
</comment>
<dbReference type="PANTHER" id="PTHR46890">
    <property type="entry name" value="NON-LTR RETROLELEMENT REVERSE TRANSCRIPTASE-LIKE PROTEIN-RELATED"/>
    <property type="match status" value="1"/>
</dbReference>
<keyword evidence="2" id="KW-1185">Reference proteome</keyword>
<proteinExistence type="predicted"/>
<dbReference type="AlphaFoldDB" id="A0A392SZX6"/>
<dbReference type="GO" id="GO:0003964">
    <property type="term" value="F:RNA-directed DNA polymerase activity"/>
    <property type="evidence" value="ECO:0007669"/>
    <property type="project" value="UniProtKB-KW"/>
</dbReference>
<evidence type="ECO:0000313" key="1">
    <source>
        <dbReference type="EMBL" id="MCI54072.1"/>
    </source>
</evidence>
<reference evidence="1 2" key="1">
    <citation type="journal article" date="2018" name="Front. Plant Sci.">
        <title>Red Clover (Trifolium pratense) and Zigzag Clover (T. medium) - A Picture of Genomic Similarities and Differences.</title>
        <authorList>
            <person name="Dluhosova J."/>
            <person name="Istvanek J."/>
            <person name="Nedelnik J."/>
            <person name="Repkova J."/>
        </authorList>
    </citation>
    <scope>NUCLEOTIDE SEQUENCE [LARGE SCALE GENOMIC DNA]</scope>
    <source>
        <strain evidence="2">cv. 10/8</strain>
        <tissue evidence="1">Leaf</tissue>
    </source>
</reference>
<accession>A0A392SZX6</accession>
<dbReference type="Proteomes" id="UP000265520">
    <property type="component" value="Unassembled WGS sequence"/>
</dbReference>